<keyword evidence="2" id="KW-1185">Reference proteome</keyword>
<dbReference type="Proteomes" id="UP000236893">
    <property type="component" value="Unassembled WGS sequence"/>
</dbReference>
<organism evidence="1 2">
    <name type="scientific">Solitalea longa</name>
    <dbReference type="NCBI Taxonomy" id="2079460"/>
    <lineage>
        <taxon>Bacteria</taxon>
        <taxon>Pseudomonadati</taxon>
        <taxon>Bacteroidota</taxon>
        <taxon>Sphingobacteriia</taxon>
        <taxon>Sphingobacteriales</taxon>
        <taxon>Sphingobacteriaceae</taxon>
        <taxon>Solitalea</taxon>
    </lineage>
</organism>
<sequence length="147" mass="16738">MAQRDEFKPKHSTILDASKGPKLMEQCSRAVPKDISNFWTLSEKDIDLLQRNLKKVLTINSKTCCSTGSRVSNLKDFAFQYVGVEIKNNRYIYLNAFSFDKEEDLTTFYKNWKSEPLIFCDGGKSFWGALFDPTELGFSELAINGVG</sequence>
<evidence type="ECO:0000313" key="2">
    <source>
        <dbReference type="Proteomes" id="UP000236893"/>
    </source>
</evidence>
<protein>
    <submittedName>
        <fullName evidence="1">Uncharacterized protein</fullName>
    </submittedName>
</protein>
<comment type="caution">
    <text evidence="1">The sequence shown here is derived from an EMBL/GenBank/DDBJ whole genome shotgun (WGS) entry which is preliminary data.</text>
</comment>
<proteinExistence type="predicted"/>
<gene>
    <name evidence="1" type="ORF">C3K47_06200</name>
</gene>
<reference evidence="1 2" key="1">
    <citation type="submission" date="2018-01" db="EMBL/GenBank/DDBJ databases">
        <authorList>
            <person name="Gaut B.S."/>
            <person name="Morton B.R."/>
            <person name="Clegg M.T."/>
            <person name="Duvall M.R."/>
        </authorList>
    </citation>
    <scope>NUCLEOTIDE SEQUENCE [LARGE SCALE GENOMIC DNA]</scope>
    <source>
        <strain evidence="1 2">HR-AV</strain>
    </source>
</reference>
<dbReference type="AlphaFoldDB" id="A0A2S5A4W5"/>
<name>A0A2S5A4W5_9SPHI</name>
<dbReference type="EMBL" id="PQVF01000004">
    <property type="protein sequence ID" value="POY37352.1"/>
    <property type="molecule type" value="Genomic_DNA"/>
</dbReference>
<evidence type="ECO:0000313" key="1">
    <source>
        <dbReference type="EMBL" id="POY37352.1"/>
    </source>
</evidence>
<accession>A0A2S5A4W5</accession>